<gene>
    <name evidence="1" type="ORF">SAMN02746066_01040</name>
</gene>
<dbReference type="GO" id="GO:0008233">
    <property type="term" value="F:peptidase activity"/>
    <property type="evidence" value="ECO:0007669"/>
    <property type="project" value="UniProtKB-KW"/>
</dbReference>
<dbReference type="Pfam" id="PF13650">
    <property type="entry name" value="Asp_protease_2"/>
    <property type="match status" value="1"/>
</dbReference>
<dbReference type="SUPFAM" id="SSF50630">
    <property type="entry name" value="Acid proteases"/>
    <property type="match status" value="2"/>
</dbReference>
<dbReference type="Gene3D" id="2.40.70.10">
    <property type="entry name" value="Acid Proteases"/>
    <property type="match status" value="2"/>
</dbReference>
<keyword evidence="1" id="KW-0645">Protease</keyword>
<evidence type="ECO:0000313" key="1">
    <source>
        <dbReference type="EMBL" id="SHM18195.1"/>
    </source>
</evidence>
<accession>A0A1M7GPT7</accession>
<dbReference type="AlphaFoldDB" id="A0A1M7GPT7"/>
<dbReference type="GO" id="GO:0006508">
    <property type="term" value="P:proteolysis"/>
    <property type="evidence" value="ECO:0007669"/>
    <property type="project" value="UniProtKB-KW"/>
</dbReference>
<dbReference type="RefSeq" id="WP_073284052.1">
    <property type="nucleotide sequence ID" value="NZ_FRCP01000007.1"/>
</dbReference>
<organism evidence="1 2">
    <name type="scientific">Anaerosporobacter mobilis DSM 15930</name>
    <dbReference type="NCBI Taxonomy" id="1120996"/>
    <lineage>
        <taxon>Bacteria</taxon>
        <taxon>Bacillati</taxon>
        <taxon>Bacillota</taxon>
        <taxon>Clostridia</taxon>
        <taxon>Lachnospirales</taxon>
        <taxon>Lachnospiraceae</taxon>
        <taxon>Anaerosporobacter</taxon>
    </lineage>
</organism>
<keyword evidence="2" id="KW-1185">Reference proteome</keyword>
<keyword evidence="1" id="KW-0378">Hydrolase</keyword>
<evidence type="ECO:0000313" key="2">
    <source>
        <dbReference type="Proteomes" id="UP000184038"/>
    </source>
</evidence>
<dbReference type="EMBL" id="FRCP01000007">
    <property type="protein sequence ID" value="SHM18195.1"/>
    <property type="molecule type" value="Genomic_DNA"/>
</dbReference>
<protein>
    <submittedName>
        <fullName evidence="1">Aspartyl protease</fullName>
    </submittedName>
</protein>
<dbReference type="InterPro" id="IPR021109">
    <property type="entry name" value="Peptidase_aspartic_dom_sf"/>
</dbReference>
<name>A0A1M7GPT7_9FIRM</name>
<dbReference type="Proteomes" id="UP000184038">
    <property type="component" value="Unassembled WGS sequence"/>
</dbReference>
<reference evidence="1 2" key="1">
    <citation type="submission" date="2016-11" db="EMBL/GenBank/DDBJ databases">
        <authorList>
            <person name="Jaros S."/>
            <person name="Januszkiewicz K."/>
            <person name="Wedrychowicz H."/>
        </authorList>
    </citation>
    <scope>NUCLEOTIDE SEQUENCE [LARGE SCALE GENOMIC DNA]</scope>
    <source>
        <strain evidence="1 2">DSM 15930</strain>
    </source>
</reference>
<proteinExistence type="predicted"/>
<dbReference type="OrthoDB" id="2812760at2"/>
<sequence length="275" mass="30897">MKINFTNTTSIIAVQRMESLYLISIALHDLYIPMVFDTGATMTVMKRTTASRFQAIACSETVKAGGNAGQILTANTAIIPLMQIGEVTIEDLQVIVVEDEQLDFGEDDNGNPIIVNGFLGWDIIQHFKWEYDRIGNTINITKPIPERLSSNMEEWDNMPILRTLINGRVELFGFDTGNTESILGDHMYHRLPESSETLDVLTGVDGTKEETVRIVEKLSLEIGNQIVVLNQVSAINRKVFPTEYEQINGLLGADILEEKSWMLDFSNRILDVERS</sequence>